<dbReference type="EMBL" id="CP034587">
    <property type="protein sequence ID" value="AZQ75168.1"/>
    <property type="molecule type" value="Genomic_DNA"/>
</dbReference>
<dbReference type="InterPro" id="IPR050855">
    <property type="entry name" value="NDM-1-like"/>
</dbReference>
<dbReference type="OrthoDB" id="420651at2"/>
<dbReference type="Pfam" id="PF00753">
    <property type="entry name" value="Lactamase_B"/>
    <property type="match status" value="1"/>
</dbReference>
<accession>A0A3S9PSA5</accession>
<feature type="domain" description="Metallo-beta-lactamase" evidence="1">
    <location>
        <begin position="32"/>
        <end position="211"/>
    </location>
</feature>
<dbReference type="RefSeq" id="WP_126917670.1">
    <property type="nucleotide sequence ID" value="NZ_CP034587.1"/>
</dbReference>
<proteinExistence type="predicted"/>
<dbReference type="PANTHER" id="PTHR42951:SF4">
    <property type="entry name" value="ACYL-COENZYME A THIOESTERASE MBLAC2"/>
    <property type="match status" value="1"/>
</dbReference>
<dbReference type="Gene3D" id="3.60.15.10">
    <property type="entry name" value="Ribonuclease Z/Hydroxyacylglutathione hydrolase-like"/>
    <property type="match status" value="1"/>
</dbReference>
<evidence type="ECO:0000259" key="1">
    <source>
        <dbReference type="SMART" id="SM00849"/>
    </source>
</evidence>
<gene>
    <name evidence="2" type="ORF">EKH77_32060</name>
</gene>
<dbReference type="SMART" id="SM00849">
    <property type="entry name" value="Lactamase_B"/>
    <property type="match status" value="1"/>
</dbReference>
<dbReference type="GO" id="GO:0016787">
    <property type="term" value="F:hydrolase activity"/>
    <property type="evidence" value="ECO:0007669"/>
    <property type="project" value="UniProtKB-KW"/>
</dbReference>
<dbReference type="AlphaFoldDB" id="A0A3S9PSA5"/>
<dbReference type="SUPFAM" id="SSF56281">
    <property type="entry name" value="Metallo-hydrolase/oxidoreductase"/>
    <property type="match status" value="1"/>
</dbReference>
<organism evidence="2 3">
    <name type="scientific">Streptomyces luteoverticillatus</name>
    <name type="common">Streptoverticillium luteoverticillatus</name>
    <dbReference type="NCBI Taxonomy" id="66425"/>
    <lineage>
        <taxon>Bacteria</taxon>
        <taxon>Bacillati</taxon>
        <taxon>Actinomycetota</taxon>
        <taxon>Actinomycetes</taxon>
        <taxon>Kitasatosporales</taxon>
        <taxon>Streptomycetaceae</taxon>
        <taxon>Streptomyces</taxon>
    </lineage>
</organism>
<dbReference type="PANTHER" id="PTHR42951">
    <property type="entry name" value="METALLO-BETA-LACTAMASE DOMAIN-CONTAINING"/>
    <property type="match status" value="1"/>
</dbReference>
<evidence type="ECO:0000313" key="2">
    <source>
        <dbReference type="EMBL" id="AZQ75168.1"/>
    </source>
</evidence>
<dbReference type="CDD" id="cd16282">
    <property type="entry name" value="metallo-hydrolase-like_MBL-fold"/>
    <property type="match status" value="1"/>
</dbReference>
<dbReference type="InterPro" id="IPR036866">
    <property type="entry name" value="RibonucZ/Hydroxyglut_hydro"/>
</dbReference>
<name>A0A3S9PSA5_STRLT</name>
<dbReference type="InterPro" id="IPR001279">
    <property type="entry name" value="Metallo-B-lactamas"/>
</dbReference>
<reference evidence="2 3" key="1">
    <citation type="submission" date="2018-12" db="EMBL/GenBank/DDBJ databases">
        <title>The whole draft genome of Streptomyce luteoverticillatus CGMCC 15060.</title>
        <authorList>
            <person name="Feng Z."/>
            <person name="Chen G."/>
            <person name="Zhang J."/>
            <person name="Zhu H."/>
            <person name="Yu X."/>
            <person name="Zhang W."/>
            <person name="Zhang X."/>
        </authorList>
    </citation>
    <scope>NUCLEOTIDE SEQUENCE [LARGE SCALE GENOMIC DNA]</scope>
    <source>
        <strain evidence="2 3">CGMCC 15060</strain>
    </source>
</reference>
<sequence>MTGHGPGSRAPEPLEVADGVFAYVQPDGGWCLNNAGLIVSAGRSALVDTVATESRARSLRTAVLSVAPAAPAILVNTHFHGDHSFGNFLFPEALIVAHEDTRAWMARAGLHLTGLWPGVDWGALRPALPELTFRERVTLHVGDTEAQLLSFGPAHTAADTVVWLPRQRVLFAGDLVMNGVTPFCPMGSVAGCLEALDALRALGPEVVVPGHGPVAGPGVLDDNEAYLRRLRVLARDGLAAGLGPLAAARAAGPGPYAGWVDAERLVPNLFRAYAEERGEVRGSHLDMDELFARMTEFHGEPPACHA</sequence>
<keyword evidence="2" id="KW-0378">Hydrolase</keyword>
<protein>
    <submittedName>
        <fullName evidence="2">MBL fold metallo-hydrolase</fullName>
    </submittedName>
</protein>
<dbReference type="Proteomes" id="UP000267900">
    <property type="component" value="Chromosome"/>
</dbReference>
<evidence type="ECO:0000313" key="3">
    <source>
        <dbReference type="Proteomes" id="UP000267900"/>
    </source>
</evidence>
<keyword evidence="3" id="KW-1185">Reference proteome</keyword>